<name>A0A2T5XUT2_9FLAO</name>
<accession>A0A2T5XUT2</accession>
<evidence type="ECO:0008006" key="3">
    <source>
        <dbReference type="Google" id="ProtNLM"/>
    </source>
</evidence>
<reference evidence="1 2" key="1">
    <citation type="submission" date="2018-04" db="EMBL/GenBank/DDBJ databases">
        <title>Genomic Encyclopedia of Archaeal and Bacterial Type Strains, Phase II (KMG-II): from individual species to whole genera.</title>
        <authorList>
            <person name="Goeker M."/>
        </authorList>
    </citation>
    <scope>NUCLEOTIDE SEQUENCE [LARGE SCALE GENOMIC DNA]</scope>
    <source>
        <strain evidence="1 2">DSM 22902</strain>
    </source>
</reference>
<comment type="caution">
    <text evidence="1">The sequence shown here is derived from an EMBL/GenBank/DDBJ whole genome shotgun (WGS) entry which is preliminary data.</text>
</comment>
<dbReference type="EMBL" id="QBKG01000005">
    <property type="protein sequence ID" value="PTX07063.1"/>
    <property type="molecule type" value="Genomic_DNA"/>
</dbReference>
<dbReference type="AlphaFoldDB" id="A0A2T5XUT2"/>
<dbReference type="Proteomes" id="UP000243985">
    <property type="component" value="Unassembled WGS sequence"/>
</dbReference>
<dbReference type="GeneID" id="84580596"/>
<evidence type="ECO:0000313" key="1">
    <source>
        <dbReference type="EMBL" id="PTX07063.1"/>
    </source>
</evidence>
<proteinExistence type="predicted"/>
<protein>
    <recommendedName>
        <fullName evidence="3">Type VI secretion system baseplate subunit TssF</fullName>
    </recommendedName>
</protein>
<evidence type="ECO:0000313" key="2">
    <source>
        <dbReference type="Proteomes" id="UP000243985"/>
    </source>
</evidence>
<dbReference type="RefSeq" id="WP_107782040.1">
    <property type="nucleotide sequence ID" value="NZ_QBKG01000005.1"/>
</dbReference>
<sequence length="613" mass="70889">MKQDQIKNRMLKRASRMWGYSELESENAFDPILELLLSTCASELEKLHFEQENSRTRITERILEVIFPDEVTGITPSQTLLQLTPVENNIQISRYNHFKAVKRIQNLYNPTEVKIINIFFSPTLEMKLTSAQVKYLAYGNKILQQESFFYQEEVAHSDRNIPSGEFWVGLYASEVEKLEDLCFYIDLSNKEQKEFFTYYLHQVKVFCGDKEYELIEGYNTPTNDVEYEEVISKNYAGIDAIYNEVNQFYQGNFFTLKGNIYPKKKDNEVEDISTASFIENYFSNHRIATEKDIVWLCFKFYEVITPKVLENIRIALNCIPVVNMYNTKKTKRIKGQLTIYPIIGDNTFLDIDYISDDDGKRYEVKDYQKGTDDNVSFVLRRGGVARFDEQNALDQLQHTLRLIRDETASFSAIGNDFAIDAELRQIGQNLASIHQNISKRSLSLNTNPFLIISSMNKELDMSFTFSYWHTAGEDGNDIKTGISLECDKANKTAIKSAVTIRPSLGGRRGLTTADKILEYRSALLSRGRIVTIADVKAFAKSHFKHTIKGLEVQKGTKKEVSLKGGFKRTIDIFLIKNKEVEVNETEWEYLKDSFLIKLEKASANIYPYRIFER</sequence>
<gene>
    <name evidence="1" type="ORF">C8P65_10566</name>
</gene>
<organism evidence="1 2">
    <name type="scientific">Capnocytophaga leadbetteri</name>
    <dbReference type="NCBI Taxonomy" id="327575"/>
    <lineage>
        <taxon>Bacteria</taxon>
        <taxon>Pseudomonadati</taxon>
        <taxon>Bacteroidota</taxon>
        <taxon>Flavobacteriia</taxon>
        <taxon>Flavobacteriales</taxon>
        <taxon>Flavobacteriaceae</taxon>
        <taxon>Capnocytophaga</taxon>
    </lineage>
</organism>